<evidence type="ECO:0000256" key="8">
    <source>
        <dbReference type="ARBA" id="ARBA00074024"/>
    </source>
</evidence>
<dbReference type="AlphaFoldDB" id="A0A7H9HWE6"/>
<dbReference type="PANTHER" id="PTHR14097">
    <property type="entry name" value="OXIDOREDUCTASE HTATIP2"/>
    <property type="match status" value="1"/>
</dbReference>
<organism evidence="9 10">
    <name type="scientific">Torulaspora globosa</name>
    <dbReference type="NCBI Taxonomy" id="48254"/>
    <lineage>
        <taxon>Eukaryota</taxon>
        <taxon>Fungi</taxon>
        <taxon>Dikarya</taxon>
        <taxon>Ascomycota</taxon>
        <taxon>Saccharomycotina</taxon>
        <taxon>Saccharomycetes</taxon>
        <taxon>Saccharomycetales</taxon>
        <taxon>Saccharomycetaceae</taxon>
        <taxon>Torulaspora</taxon>
    </lineage>
</organism>
<accession>A0A7H9HWE6</accession>
<keyword evidence="5" id="KW-0496">Mitochondrion</keyword>
<evidence type="ECO:0000256" key="6">
    <source>
        <dbReference type="ARBA" id="ARBA00023136"/>
    </source>
</evidence>
<dbReference type="GO" id="GO:0005741">
    <property type="term" value="C:mitochondrial outer membrane"/>
    <property type="evidence" value="ECO:0007669"/>
    <property type="project" value="UniProtKB-SubCell"/>
</dbReference>
<protein>
    <recommendedName>
        <fullName evidence="8">Protein FMP52, mitochondrial</fullName>
    </recommendedName>
    <alternativeName>
        <fullName evidence="7">Protein fmp52, mitochondrial</fullName>
    </alternativeName>
</protein>
<dbReference type="GO" id="GO:0051170">
    <property type="term" value="P:import into nucleus"/>
    <property type="evidence" value="ECO:0007669"/>
    <property type="project" value="TreeGrafter"/>
</dbReference>
<dbReference type="InterPro" id="IPR014843">
    <property type="entry name" value="Him1/Fmp52"/>
</dbReference>
<evidence type="ECO:0000256" key="5">
    <source>
        <dbReference type="ARBA" id="ARBA00023128"/>
    </source>
</evidence>
<comment type="similarity">
    <text evidence="2">Belongs to the FMP52 family.</text>
</comment>
<keyword evidence="3" id="KW-1000">Mitochondrion outer membrane</keyword>
<dbReference type="Gene3D" id="3.40.50.720">
    <property type="entry name" value="NAD(P)-binding Rossmann-like Domain"/>
    <property type="match status" value="1"/>
</dbReference>
<dbReference type="OrthoDB" id="430436at2759"/>
<reference evidence="9 10" key="1">
    <citation type="submission" date="2020-06" db="EMBL/GenBank/DDBJ databases">
        <title>The yeast mating-type switching endonuclease HO is a domesticated member of an unorthodox homing genetic element family.</title>
        <authorList>
            <person name="Coughlan A.Y."/>
            <person name="Lombardi L."/>
            <person name="Braun-Galleani S."/>
            <person name="Martos A.R."/>
            <person name="Galeote V."/>
            <person name="Bigey F."/>
            <person name="Dequin S."/>
            <person name="Byrne K.P."/>
            <person name="Wolfe K.H."/>
        </authorList>
    </citation>
    <scope>NUCLEOTIDE SEQUENCE [LARGE SCALE GENOMIC DNA]</scope>
    <source>
        <strain evidence="9 10">CBS2947</strain>
    </source>
</reference>
<dbReference type="EMBL" id="CP059272">
    <property type="protein sequence ID" value="QLQ81609.1"/>
    <property type="molecule type" value="Genomic_DNA"/>
</dbReference>
<evidence type="ECO:0000256" key="1">
    <source>
        <dbReference type="ARBA" id="ARBA00004450"/>
    </source>
</evidence>
<dbReference type="SUPFAM" id="SSF51735">
    <property type="entry name" value="NAD(P)-binding Rossmann-fold domains"/>
    <property type="match status" value="1"/>
</dbReference>
<evidence type="ECO:0000313" key="9">
    <source>
        <dbReference type="EMBL" id="QLQ81609.1"/>
    </source>
</evidence>
<proteinExistence type="inferred from homology"/>
<evidence type="ECO:0000313" key="10">
    <source>
        <dbReference type="Proteomes" id="UP000510647"/>
    </source>
</evidence>
<dbReference type="Pfam" id="PF08732">
    <property type="entry name" value="HIM1"/>
    <property type="match status" value="1"/>
</dbReference>
<name>A0A7H9HWE6_9SACH</name>
<keyword evidence="4" id="KW-0809">Transit peptide</keyword>
<evidence type="ECO:0000256" key="7">
    <source>
        <dbReference type="ARBA" id="ARBA00071738"/>
    </source>
</evidence>
<sequence>MIRVEAMSTLILGATGLCGRAFLKHCEKSPEFGEICTITRRPLPFESFATQKVDEDTTKWASYIPNEHLEYVFTGLATTRGAAGGFDQQYKIDHDLNVELAKVAKENGCSTFVLVSSSGASEKSLFPYLRMKKDIERDIIALDFDHTIILRPGVLLGQRLGSKGWLTDWSAKIASFLYRGKLQMLAGYPVYGDEVGKVGAFLALKESAPGHSGQKVRIVESHEILQLADSISK</sequence>
<gene>
    <name evidence="9" type="ORF">HG537_0F03700</name>
</gene>
<evidence type="ECO:0000256" key="3">
    <source>
        <dbReference type="ARBA" id="ARBA00022787"/>
    </source>
</evidence>
<keyword evidence="6" id="KW-0472">Membrane</keyword>
<comment type="subcellular location">
    <subcellularLocation>
        <location evidence="1">Mitochondrion outer membrane</location>
        <topology evidence="1">Peripheral membrane protein</topology>
    </subcellularLocation>
</comment>
<keyword evidence="10" id="KW-1185">Reference proteome</keyword>
<evidence type="ECO:0000256" key="4">
    <source>
        <dbReference type="ARBA" id="ARBA00022946"/>
    </source>
</evidence>
<dbReference type="Proteomes" id="UP000510647">
    <property type="component" value="Chromosome 6"/>
</dbReference>
<dbReference type="PANTHER" id="PTHR14097:SF7">
    <property type="entry name" value="OXIDOREDUCTASE HTATIP2"/>
    <property type="match status" value="1"/>
</dbReference>
<dbReference type="InterPro" id="IPR036291">
    <property type="entry name" value="NAD(P)-bd_dom_sf"/>
</dbReference>
<evidence type="ECO:0000256" key="2">
    <source>
        <dbReference type="ARBA" id="ARBA00006617"/>
    </source>
</evidence>
<dbReference type="FunFam" id="3.40.50.720:FF:000366">
    <property type="entry name" value="Protein FMP52, mitochondrial"/>
    <property type="match status" value="1"/>
</dbReference>